<reference evidence="9 10" key="1">
    <citation type="submission" date="2019-09" db="EMBL/GenBank/DDBJ databases">
        <title>NBRP : Genome information of microbial organism related human and environment.</title>
        <authorList>
            <person name="Hattori M."/>
            <person name="Oshima K."/>
            <person name="Inaba H."/>
            <person name="Suda W."/>
            <person name="Sakamoto M."/>
            <person name="Iino T."/>
            <person name="Kitahara M."/>
            <person name="Oshida Y."/>
            <person name="Iida T."/>
            <person name="Kudo T."/>
            <person name="Itoh T."/>
            <person name="Ohkuma M."/>
        </authorList>
    </citation>
    <scope>NUCLEOTIDE SEQUENCE [LARGE SCALE GENOMIC DNA]</scope>
    <source>
        <strain evidence="9 10">Q-1</strain>
    </source>
</reference>
<name>A0A5A7N7L7_9PROT</name>
<dbReference type="EC" id="1.5.1.2" evidence="4 5"/>
<evidence type="ECO:0000256" key="5">
    <source>
        <dbReference type="NCBIfam" id="TIGR00112"/>
    </source>
</evidence>
<feature type="domain" description="Pyrroline-5-carboxylate reductase catalytic N-terminal" evidence="7">
    <location>
        <begin position="15"/>
        <end position="104"/>
    </location>
</feature>
<dbReference type="PIRSF" id="PIRSF000193">
    <property type="entry name" value="Pyrrol-5-carb_rd"/>
    <property type="match status" value="1"/>
</dbReference>
<dbReference type="PANTHER" id="PTHR11645">
    <property type="entry name" value="PYRROLINE-5-CARBOXYLATE REDUCTASE"/>
    <property type="match status" value="1"/>
</dbReference>
<comment type="similarity">
    <text evidence="1 4">Belongs to the pyrroline-5-carboxylate reductase family.</text>
</comment>
<keyword evidence="10" id="KW-1185">Reference proteome</keyword>
<gene>
    <name evidence="4 9" type="primary">proC</name>
    <name evidence="9" type="ORF">JCM17846_20040</name>
</gene>
<dbReference type="GO" id="GO:0055129">
    <property type="term" value="P:L-proline biosynthetic process"/>
    <property type="evidence" value="ECO:0007669"/>
    <property type="project" value="UniProtKB-UniRule"/>
</dbReference>
<comment type="pathway">
    <text evidence="4">Amino-acid biosynthesis; L-proline biosynthesis; L-proline from L-glutamate 5-semialdehyde: step 1/1.</text>
</comment>
<sequence>MDLSQMFQPQKPLLLIGCGRMGTAMARGWLDAGLARDALAIIDPAGVPDVLKGAAHYASVEAIPDEIKPEAIILAVKPYMMADVVAALTPKAAADPLVISVAAGIRLKLMSDVFKSAVRVMPNTPAAIGKGMMVAVAARAVSYEKKELTTALMAAAGAVLWVEDEVLMDAVTGVSGSGPAYIFALTEAMAAAGMANGLSRDVAEKLARQTVIGAAHLMEKTPDMSAAQLREQVTSPGGTTAAALDVLRADDGFGPLLERAVRAAADRSKELAE</sequence>
<dbReference type="Proteomes" id="UP000324996">
    <property type="component" value="Unassembled WGS sequence"/>
</dbReference>
<evidence type="ECO:0000256" key="2">
    <source>
        <dbReference type="ARBA" id="ARBA00022857"/>
    </source>
</evidence>
<evidence type="ECO:0000256" key="6">
    <source>
        <dbReference type="PIRSR" id="PIRSR000193-1"/>
    </source>
</evidence>
<feature type="domain" description="Pyrroline-5-carboxylate reductase dimerisation" evidence="8">
    <location>
        <begin position="165"/>
        <end position="271"/>
    </location>
</feature>
<keyword evidence="3 4" id="KW-0560">Oxidoreductase</keyword>
<feature type="binding site" evidence="6">
    <location>
        <begin position="16"/>
        <end position="21"/>
    </location>
    <ligand>
        <name>NADP(+)</name>
        <dbReference type="ChEBI" id="CHEBI:58349"/>
    </ligand>
</feature>
<dbReference type="Pfam" id="PF14748">
    <property type="entry name" value="P5CR_dimer"/>
    <property type="match status" value="1"/>
</dbReference>
<dbReference type="GO" id="GO:0004735">
    <property type="term" value="F:pyrroline-5-carboxylate reductase activity"/>
    <property type="evidence" value="ECO:0007669"/>
    <property type="project" value="UniProtKB-UniRule"/>
</dbReference>
<evidence type="ECO:0000256" key="4">
    <source>
        <dbReference type="HAMAP-Rule" id="MF_01925"/>
    </source>
</evidence>
<dbReference type="EMBL" id="BKCN01000009">
    <property type="protein sequence ID" value="GER04322.1"/>
    <property type="molecule type" value="Genomic_DNA"/>
</dbReference>
<dbReference type="InterPro" id="IPR000304">
    <property type="entry name" value="Pyrroline-COOH_reductase"/>
</dbReference>
<evidence type="ECO:0000313" key="9">
    <source>
        <dbReference type="EMBL" id="GER04322.1"/>
    </source>
</evidence>
<comment type="catalytic activity">
    <reaction evidence="4">
        <text>L-proline + NADP(+) = (S)-1-pyrroline-5-carboxylate + NADPH + 2 H(+)</text>
        <dbReference type="Rhea" id="RHEA:14109"/>
        <dbReference type="ChEBI" id="CHEBI:15378"/>
        <dbReference type="ChEBI" id="CHEBI:17388"/>
        <dbReference type="ChEBI" id="CHEBI:57783"/>
        <dbReference type="ChEBI" id="CHEBI:58349"/>
        <dbReference type="ChEBI" id="CHEBI:60039"/>
        <dbReference type="EC" id="1.5.1.2"/>
    </reaction>
</comment>
<organism evidence="9 10">
    <name type="scientific">Iodidimonas nitroreducens</name>
    <dbReference type="NCBI Taxonomy" id="1236968"/>
    <lineage>
        <taxon>Bacteria</taxon>
        <taxon>Pseudomonadati</taxon>
        <taxon>Pseudomonadota</taxon>
        <taxon>Alphaproteobacteria</taxon>
        <taxon>Iodidimonadales</taxon>
        <taxon>Iodidimonadaceae</taxon>
        <taxon>Iodidimonas</taxon>
    </lineage>
</organism>
<dbReference type="SUPFAM" id="SSF51735">
    <property type="entry name" value="NAD(P)-binding Rossmann-fold domains"/>
    <property type="match status" value="1"/>
</dbReference>
<keyword evidence="4" id="KW-0963">Cytoplasm</keyword>
<dbReference type="GO" id="GO:0005737">
    <property type="term" value="C:cytoplasm"/>
    <property type="evidence" value="ECO:0007669"/>
    <property type="project" value="UniProtKB-SubCell"/>
</dbReference>
<dbReference type="NCBIfam" id="TIGR00112">
    <property type="entry name" value="proC"/>
    <property type="match status" value="1"/>
</dbReference>
<dbReference type="RefSeq" id="WP_042084978.1">
    <property type="nucleotide sequence ID" value="NZ_BKCN01000009.1"/>
</dbReference>
<dbReference type="Gene3D" id="1.10.3730.10">
    <property type="entry name" value="ProC C-terminal domain-like"/>
    <property type="match status" value="1"/>
</dbReference>
<dbReference type="InterPro" id="IPR028939">
    <property type="entry name" value="P5C_Rdtase_cat_N"/>
</dbReference>
<evidence type="ECO:0000259" key="8">
    <source>
        <dbReference type="Pfam" id="PF14748"/>
    </source>
</evidence>
<protein>
    <recommendedName>
        <fullName evidence="4 5">Pyrroline-5-carboxylate reductase</fullName>
        <shortName evidence="4">P5C reductase</shortName>
        <shortName evidence="4">P5CR</shortName>
        <ecNumber evidence="4 5">1.5.1.2</ecNumber>
    </recommendedName>
    <alternativeName>
        <fullName evidence="4">PCA reductase</fullName>
    </alternativeName>
</protein>
<keyword evidence="4" id="KW-0028">Amino-acid biosynthesis</keyword>
<dbReference type="Gene3D" id="3.40.50.720">
    <property type="entry name" value="NAD(P)-binding Rossmann-like Domain"/>
    <property type="match status" value="1"/>
</dbReference>
<comment type="catalytic activity">
    <reaction evidence="4">
        <text>L-proline + NAD(+) = (S)-1-pyrroline-5-carboxylate + NADH + 2 H(+)</text>
        <dbReference type="Rhea" id="RHEA:14105"/>
        <dbReference type="ChEBI" id="CHEBI:15378"/>
        <dbReference type="ChEBI" id="CHEBI:17388"/>
        <dbReference type="ChEBI" id="CHEBI:57540"/>
        <dbReference type="ChEBI" id="CHEBI:57945"/>
        <dbReference type="ChEBI" id="CHEBI:60039"/>
        <dbReference type="EC" id="1.5.1.2"/>
    </reaction>
</comment>
<dbReference type="FunFam" id="1.10.3730.10:FF:000001">
    <property type="entry name" value="Pyrroline-5-carboxylate reductase"/>
    <property type="match status" value="1"/>
</dbReference>
<accession>A0A5A7N7L7</accession>
<dbReference type="HAMAP" id="MF_01925">
    <property type="entry name" value="P5C_reductase"/>
    <property type="match status" value="1"/>
</dbReference>
<dbReference type="InterPro" id="IPR029036">
    <property type="entry name" value="P5CR_dimer"/>
</dbReference>
<dbReference type="AlphaFoldDB" id="A0A5A7N7L7"/>
<evidence type="ECO:0000256" key="3">
    <source>
        <dbReference type="ARBA" id="ARBA00023002"/>
    </source>
</evidence>
<feature type="binding site" evidence="6">
    <location>
        <begin position="75"/>
        <end position="78"/>
    </location>
    <ligand>
        <name>NADP(+)</name>
        <dbReference type="ChEBI" id="CHEBI:58349"/>
    </ligand>
</feature>
<dbReference type="SUPFAM" id="SSF48179">
    <property type="entry name" value="6-phosphogluconate dehydrogenase C-terminal domain-like"/>
    <property type="match status" value="1"/>
</dbReference>
<comment type="caution">
    <text evidence="9">The sequence shown here is derived from an EMBL/GenBank/DDBJ whole genome shotgun (WGS) entry which is preliminary data.</text>
</comment>
<dbReference type="PANTHER" id="PTHR11645:SF0">
    <property type="entry name" value="PYRROLINE-5-CARBOXYLATE REDUCTASE 3"/>
    <property type="match status" value="1"/>
</dbReference>
<dbReference type="InterPro" id="IPR008927">
    <property type="entry name" value="6-PGluconate_DH-like_C_sf"/>
</dbReference>
<evidence type="ECO:0000313" key="10">
    <source>
        <dbReference type="Proteomes" id="UP000324996"/>
    </source>
</evidence>
<evidence type="ECO:0000256" key="1">
    <source>
        <dbReference type="ARBA" id="ARBA00005525"/>
    </source>
</evidence>
<keyword evidence="2 4" id="KW-0521">NADP</keyword>
<comment type="function">
    <text evidence="4">Catalyzes the reduction of 1-pyrroline-5-carboxylate (PCA) to L-proline.</text>
</comment>
<comment type="subcellular location">
    <subcellularLocation>
        <location evidence="4">Cytoplasm</location>
    </subcellularLocation>
</comment>
<dbReference type="Pfam" id="PF03807">
    <property type="entry name" value="F420_oxidored"/>
    <property type="match status" value="1"/>
</dbReference>
<evidence type="ECO:0000259" key="7">
    <source>
        <dbReference type="Pfam" id="PF03807"/>
    </source>
</evidence>
<keyword evidence="4" id="KW-0641">Proline biosynthesis</keyword>
<dbReference type="InterPro" id="IPR036291">
    <property type="entry name" value="NAD(P)-bd_dom_sf"/>
</dbReference>
<dbReference type="UniPathway" id="UPA00098">
    <property type="reaction ID" value="UER00361"/>
</dbReference>
<proteinExistence type="inferred from homology"/>